<dbReference type="SUPFAM" id="SSF54106">
    <property type="entry name" value="LysM domain"/>
    <property type="match status" value="1"/>
</dbReference>
<dbReference type="GO" id="GO:0008061">
    <property type="term" value="F:chitin binding"/>
    <property type="evidence" value="ECO:0007669"/>
    <property type="project" value="InterPro"/>
</dbReference>
<dbReference type="PANTHER" id="PTHR46066:SF2">
    <property type="entry name" value="CHITINASE DOMAIN-CONTAINING PROTEIN 1"/>
    <property type="match status" value="1"/>
</dbReference>
<evidence type="ECO:0000259" key="3">
    <source>
        <dbReference type="PROSITE" id="PS51782"/>
    </source>
</evidence>
<organism evidence="5 6">
    <name type="scientific">Sporolactobacillus laevolacticus DSM 442</name>
    <dbReference type="NCBI Taxonomy" id="1395513"/>
    <lineage>
        <taxon>Bacteria</taxon>
        <taxon>Bacillati</taxon>
        <taxon>Bacillota</taxon>
        <taxon>Bacilli</taxon>
        <taxon>Bacillales</taxon>
        <taxon>Sporolactobacillaceae</taxon>
        <taxon>Sporolactobacillus</taxon>
    </lineage>
</organism>
<dbReference type="CDD" id="cd02874">
    <property type="entry name" value="GH18_CFLE_spore_hydrolase"/>
    <property type="match status" value="1"/>
</dbReference>
<feature type="domain" description="LysM" evidence="3">
    <location>
        <begin position="51"/>
        <end position="95"/>
    </location>
</feature>
<dbReference type="InterPro" id="IPR029070">
    <property type="entry name" value="Chitinase_insertion_sf"/>
</dbReference>
<feature type="domain" description="GH18" evidence="4">
    <location>
        <begin position="98"/>
        <end position="432"/>
    </location>
</feature>
<dbReference type="GO" id="GO:0070492">
    <property type="term" value="F:oligosaccharide binding"/>
    <property type="evidence" value="ECO:0007669"/>
    <property type="project" value="TreeGrafter"/>
</dbReference>
<dbReference type="CDD" id="cd00118">
    <property type="entry name" value="LysM"/>
    <property type="match status" value="1"/>
</dbReference>
<keyword evidence="6" id="KW-1185">Reference proteome</keyword>
<dbReference type="Gene3D" id="3.20.20.80">
    <property type="entry name" value="Glycosidases"/>
    <property type="match status" value="1"/>
</dbReference>
<dbReference type="InterPro" id="IPR001223">
    <property type="entry name" value="Glyco_hydro18_cat"/>
</dbReference>
<dbReference type="GO" id="GO:0012505">
    <property type="term" value="C:endomembrane system"/>
    <property type="evidence" value="ECO:0007669"/>
    <property type="project" value="TreeGrafter"/>
</dbReference>
<dbReference type="SMART" id="SM00257">
    <property type="entry name" value="LysM"/>
    <property type="match status" value="1"/>
</dbReference>
<dbReference type="InterPro" id="IPR041704">
    <property type="entry name" value="CFLE_GH18"/>
</dbReference>
<dbReference type="AlphaFoldDB" id="V6J964"/>
<evidence type="ECO:0000259" key="4">
    <source>
        <dbReference type="PROSITE" id="PS51910"/>
    </source>
</evidence>
<dbReference type="eggNOG" id="COG3858">
    <property type="taxonomic scope" value="Bacteria"/>
</dbReference>
<dbReference type="Pfam" id="PF01476">
    <property type="entry name" value="LysM"/>
    <property type="match status" value="1"/>
</dbReference>
<dbReference type="SUPFAM" id="SSF51445">
    <property type="entry name" value="(Trans)glycosidases"/>
    <property type="match status" value="1"/>
</dbReference>
<dbReference type="PROSITE" id="PS51910">
    <property type="entry name" value="GH18_2"/>
    <property type="match status" value="1"/>
</dbReference>
<comment type="caution">
    <text evidence="5">The sequence shown here is derived from an EMBL/GenBank/DDBJ whole genome shotgun (WGS) entry which is preliminary data.</text>
</comment>
<dbReference type="PATRIC" id="fig|1395513.3.peg.115"/>
<dbReference type="STRING" id="1395513.P343_00565"/>
<dbReference type="InterPro" id="IPR011583">
    <property type="entry name" value="Chitinase_II/V-like_cat"/>
</dbReference>
<protein>
    <submittedName>
        <fullName evidence="5">Spore germination protein</fullName>
    </submittedName>
</protein>
<dbReference type="Gene3D" id="3.10.350.10">
    <property type="entry name" value="LysM domain"/>
    <property type="match status" value="1"/>
</dbReference>
<dbReference type="Proteomes" id="UP000018296">
    <property type="component" value="Unassembled WGS sequence"/>
</dbReference>
<dbReference type="PANTHER" id="PTHR46066">
    <property type="entry name" value="CHITINASE DOMAIN-CONTAINING PROTEIN 1 FAMILY MEMBER"/>
    <property type="match status" value="1"/>
</dbReference>
<keyword evidence="1" id="KW-0378">Hydrolase</keyword>
<proteinExistence type="predicted"/>
<dbReference type="eggNOG" id="COG1388">
    <property type="taxonomic scope" value="Bacteria"/>
</dbReference>
<evidence type="ECO:0000313" key="5">
    <source>
        <dbReference type="EMBL" id="EST13324.1"/>
    </source>
</evidence>
<dbReference type="GO" id="GO:0016798">
    <property type="term" value="F:hydrolase activity, acting on glycosyl bonds"/>
    <property type="evidence" value="ECO:0007669"/>
    <property type="project" value="UniProtKB-KW"/>
</dbReference>
<dbReference type="PROSITE" id="PS51782">
    <property type="entry name" value="LYSM"/>
    <property type="match status" value="1"/>
</dbReference>
<dbReference type="EMBL" id="AWTC01000001">
    <property type="protein sequence ID" value="EST13324.1"/>
    <property type="molecule type" value="Genomic_DNA"/>
</dbReference>
<dbReference type="Gene3D" id="3.10.50.10">
    <property type="match status" value="1"/>
</dbReference>
<keyword evidence="2" id="KW-0326">Glycosidase</keyword>
<dbReference type="InterPro" id="IPR036779">
    <property type="entry name" value="LysM_dom_sf"/>
</dbReference>
<evidence type="ECO:0000256" key="1">
    <source>
        <dbReference type="ARBA" id="ARBA00022801"/>
    </source>
</evidence>
<evidence type="ECO:0000313" key="6">
    <source>
        <dbReference type="Proteomes" id="UP000018296"/>
    </source>
</evidence>
<evidence type="ECO:0000256" key="2">
    <source>
        <dbReference type="ARBA" id="ARBA00023295"/>
    </source>
</evidence>
<dbReference type="InterPro" id="IPR017853">
    <property type="entry name" value="GH"/>
</dbReference>
<name>V6J964_9BACL</name>
<dbReference type="GO" id="GO:0005975">
    <property type="term" value="P:carbohydrate metabolic process"/>
    <property type="evidence" value="ECO:0007669"/>
    <property type="project" value="InterPro"/>
</dbReference>
<reference evidence="5 6" key="1">
    <citation type="journal article" date="2013" name="Genome Announc.">
        <title>Genome Sequence of Sporolactobacillus laevolacticus DSM442, an Efficient Polymer-Grade D-Lactate Producer from Agricultural Waste Cottonseed as a Nitrogen Source.</title>
        <authorList>
            <person name="Wang H."/>
            <person name="Wang L."/>
            <person name="Ju J."/>
            <person name="Yu B."/>
            <person name="Ma Y."/>
        </authorList>
    </citation>
    <scope>NUCLEOTIDE SEQUENCE [LARGE SCALE GENOMIC DNA]</scope>
    <source>
        <strain evidence="5 6">DSM 442</strain>
    </source>
</reference>
<accession>V6J964</accession>
<dbReference type="Pfam" id="PF00704">
    <property type="entry name" value="Glyco_hydro_18"/>
    <property type="match status" value="1"/>
</dbReference>
<gene>
    <name evidence="5" type="ORF">P343_00565</name>
</gene>
<dbReference type="InterPro" id="IPR018392">
    <property type="entry name" value="LysM"/>
</dbReference>
<sequence>MSVPCISLDSGWISSSHDNPVVFCSSDHRFESIIHSSLNASLDEEGAMAVLIHVVQSGESLWQITNYYHVSAIVVAAINGLSDSNRLVIGQALVVPIPEVPPYAGPKPTLEVNAYTYQSDSVDALTILQLGYLLTSVIPFAYHVTANGTLDLLDDQARLSAAFAQNVLPTMAINNFSATESGSDLLHRVLNTPEYRENLLSDIVRIMQEKGYRGLNVDFENVLPADREQYNQFLQQAADRLHPLGFLLSTAVMPKTGATQPFASYEAYDYEAHGRIVDFVVLMTYEWGFRLGPPQAISPVDKMREVVQYALSVIPANKISLGFETYARDWLLPHVEGREAETFSPKEAVDRAIKYGAAIQYDQQAQSPYYRYVDEQGRSHEVWFEDARSAQAKFDLVKEFKLRGLSYWALGYPYPQNWALLENNFTIRKWRT</sequence>
<dbReference type="SMART" id="SM00636">
    <property type="entry name" value="Glyco_18"/>
    <property type="match status" value="1"/>
</dbReference>